<keyword evidence="1" id="KW-0472">Membrane</keyword>
<dbReference type="SUPFAM" id="SSF54523">
    <property type="entry name" value="Pili subunits"/>
    <property type="match status" value="1"/>
</dbReference>
<reference evidence="2 3" key="1">
    <citation type="journal article" date="2015" name="Nature">
        <title>rRNA introns, odd ribosomes, and small enigmatic genomes across a large radiation of phyla.</title>
        <authorList>
            <person name="Brown C.T."/>
            <person name="Hug L.A."/>
            <person name="Thomas B.C."/>
            <person name="Sharon I."/>
            <person name="Castelle C.J."/>
            <person name="Singh A."/>
            <person name="Wilkins M.J."/>
            <person name="Williams K.H."/>
            <person name="Banfield J.F."/>
        </authorList>
    </citation>
    <scope>NUCLEOTIDE SEQUENCE [LARGE SCALE GENOMIC DNA]</scope>
</reference>
<accession>A0A0G1XNQ4</accession>
<gene>
    <name evidence="2" type="ORF">UY76_C0026G0005</name>
</gene>
<proteinExistence type="predicted"/>
<name>A0A0G1XNQ4_9BACT</name>
<comment type="caution">
    <text evidence="2">The sequence shown here is derived from an EMBL/GenBank/DDBJ whole genome shotgun (WGS) entry which is preliminary data.</text>
</comment>
<evidence type="ECO:0000313" key="3">
    <source>
        <dbReference type="Proteomes" id="UP000034054"/>
    </source>
</evidence>
<evidence type="ECO:0000256" key="1">
    <source>
        <dbReference type="SAM" id="Phobius"/>
    </source>
</evidence>
<organism evidence="2 3">
    <name type="scientific">Candidatus Uhrbacteria bacterium GW2011_GWA2_52_8d</name>
    <dbReference type="NCBI Taxonomy" id="1618979"/>
    <lineage>
        <taxon>Bacteria</taxon>
        <taxon>Candidatus Uhriibacteriota</taxon>
    </lineage>
</organism>
<sequence>MRMDKGFSLVETITVIALVLALAGTGYVATISLLRWQSLLNNTNLITSQIALAQVESYTQVDDASHGVYIADQIVTRFTGDSYLLRDTQKDVTFSLPSTIIVSGDTEIVFENGGLIPTQSILLILRIDDRSYDITLSSYGMLQVTAGSSES</sequence>
<evidence type="ECO:0008006" key="4">
    <source>
        <dbReference type="Google" id="ProtNLM"/>
    </source>
</evidence>
<dbReference type="InterPro" id="IPR045584">
    <property type="entry name" value="Pilin-like"/>
</dbReference>
<keyword evidence="1" id="KW-1133">Transmembrane helix</keyword>
<protein>
    <recommendedName>
        <fullName evidence="4">Prepilin-type N-terminal cleavage/methylation domain-containing protein</fullName>
    </recommendedName>
</protein>
<keyword evidence="1" id="KW-0812">Transmembrane</keyword>
<evidence type="ECO:0000313" key="2">
    <source>
        <dbReference type="EMBL" id="KKW32505.1"/>
    </source>
</evidence>
<dbReference type="InterPro" id="IPR012902">
    <property type="entry name" value="N_methyl_site"/>
</dbReference>
<dbReference type="EMBL" id="LCRH01000026">
    <property type="protein sequence ID" value="KKW32505.1"/>
    <property type="molecule type" value="Genomic_DNA"/>
</dbReference>
<dbReference type="NCBIfam" id="TIGR02532">
    <property type="entry name" value="IV_pilin_GFxxxE"/>
    <property type="match status" value="1"/>
</dbReference>
<feature type="transmembrane region" description="Helical" evidence="1">
    <location>
        <begin position="12"/>
        <end position="34"/>
    </location>
</feature>
<dbReference type="Proteomes" id="UP000034054">
    <property type="component" value="Unassembled WGS sequence"/>
</dbReference>
<dbReference type="AlphaFoldDB" id="A0A0G1XNQ4"/>